<keyword evidence="1" id="KW-0472">Membrane</keyword>
<name>A0A2P6NRY2_9EUKA</name>
<organism evidence="4 5">
    <name type="scientific">Planoprotostelium fungivorum</name>
    <dbReference type="NCBI Taxonomy" id="1890364"/>
    <lineage>
        <taxon>Eukaryota</taxon>
        <taxon>Amoebozoa</taxon>
        <taxon>Evosea</taxon>
        <taxon>Variosea</taxon>
        <taxon>Cavosteliida</taxon>
        <taxon>Cavosteliaceae</taxon>
        <taxon>Planoprotostelium</taxon>
    </lineage>
</organism>
<reference evidence="4 5" key="1">
    <citation type="journal article" date="2018" name="Genome Biol. Evol.">
        <title>Multiple Roots of Fruiting Body Formation in Amoebozoa.</title>
        <authorList>
            <person name="Hillmann F."/>
            <person name="Forbes G."/>
            <person name="Novohradska S."/>
            <person name="Ferling I."/>
            <person name="Riege K."/>
            <person name="Groth M."/>
            <person name="Westermann M."/>
            <person name="Marz M."/>
            <person name="Spaller T."/>
            <person name="Winckler T."/>
            <person name="Schaap P."/>
            <person name="Glockner G."/>
        </authorList>
    </citation>
    <scope>NUCLEOTIDE SEQUENCE [LARGE SCALE GENOMIC DNA]</scope>
    <source>
        <strain evidence="4 5">Jena</strain>
    </source>
</reference>
<comment type="caution">
    <text evidence="4">The sequence shown here is derived from an EMBL/GenBank/DDBJ whole genome shotgun (WGS) entry which is preliminary data.</text>
</comment>
<dbReference type="InterPro" id="IPR043136">
    <property type="entry name" value="B30.2/SPRY_sf"/>
</dbReference>
<dbReference type="PROSITE" id="PS51257">
    <property type="entry name" value="PROKAR_LIPOPROTEIN"/>
    <property type="match status" value="1"/>
</dbReference>
<dbReference type="Proteomes" id="UP000241769">
    <property type="component" value="Unassembled WGS sequence"/>
</dbReference>
<dbReference type="InterPro" id="IPR001870">
    <property type="entry name" value="B30.2/SPRY"/>
</dbReference>
<feature type="signal peptide" evidence="2">
    <location>
        <begin position="1"/>
        <end position="20"/>
    </location>
</feature>
<evidence type="ECO:0000256" key="2">
    <source>
        <dbReference type="SAM" id="SignalP"/>
    </source>
</evidence>
<keyword evidence="1" id="KW-1133">Transmembrane helix</keyword>
<feature type="transmembrane region" description="Helical" evidence="1">
    <location>
        <begin position="58"/>
        <end position="80"/>
    </location>
</feature>
<evidence type="ECO:0000256" key="1">
    <source>
        <dbReference type="SAM" id="Phobius"/>
    </source>
</evidence>
<feature type="chain" id="PRO_5015110182" description="B30.2/SPRY domain-containing protein" evidence="2">
    <location>
        <begin position="21"/>
        <end position="368"/>
    </location>
</feature>
<dbReference type="STRING" id="1890364.A0A2P6NRY2"/>
<dbReference type="AlphaFoldDB" id="A0A2P6NRY2"/>
<dbReference type="SUPFAM" id="SSF49899">
    <property type="entry name" value="Concanavalin A-like lectins/glucanases"/>
    <property type="match status" value="1"/>
</dbReference>
<keyword evidence="1" id="KW-0812">Transmembrane</keyword>
<feature type="domain" description="B30.2/SPRY" evidence="3">
    <location>
        <begin position="116"/>
        <end position="311"/>
    </location>
</feature>
<dbReference type="InterPro" id="IPR013320">
    <property type="entry name" value="ConA-like_dom_sf"/>
</dbReference>
<dbReference type="InterPro" id="IPR003877">
    <property type="entry name" value="SPRY_dom"/>
</dbReference>
<keyword evidence="2" id="KW-0732">Signal</keyword>
<protein>
    <recommendedName>
        <fullName evidence="3">B30.2/SPRY domain-containing protein</fullName>
    </recommendedName>
</protein>
<dbReference type="PROSITE" id="PS50188">
    <property type="entry name" value="B302_SPRY"/>
    <property type="match status" value="1"/>
</dbReference>
<keyword evidence="5" id="KW-1185">Reference proteome</keyword>
<dbReference type="CDD" id="cd12885">
    <property type="entry name" value="SPRY_RanBP_like"/>
    <property type="match status" value="1"/>
</dbReference>
<proteinExistence type="predicted"/>
<dbReference type="InterPro" id="IPR044736">
    <property type="entry name" value="Gid1/RanBPM/SPLA_SPRY"/>
</dbReference>
<dbReference type="EMBL" id="MDYQ01000027">
    <property type="protein sequence ID" value="PRP86729.1"/>
    <property type="molecule type" value="Genomic_DNA"/>
</dbReference>
<dbReference type="OrthoDB" id="28149at2759"/>
<sequence>MRGVLTPLLILLSIIVACESSTYIHPSTGTTTGGTTTTSGRGVRYGTGVPTCNTVCKIALASVFGSIIVCGILLVGLIFLCRRCFPVYPKAPKIQPEEQIPITPKLFTKKYPPQEYLPSSEHVQYIIRCGTPAWRFMPDPASWCVQRNTLVDETGRLVRFCGREDSMMQTNYPLFTPSVLPQGGSTASPPSQFYFEVTVLDHDPNTVMAVGLASKPYPSHLLPGWSSNSIGFHSDEGKKFFSGDNRNYYGSSWSTGDTLGVGYLPQEGTIYFTMNGRFLGNAETGIFHLLFPCIGADGPATFIINFGEQPYLYIQAAEYSPAGLTRELERQKMYLETILGDPCTERREENREHITITMPGDIDLTTTQ</sequence>
<dbReference type="SMART" id="SM00449">
    <property type="entry name" value="SPRY"/>
    <property type="match status" value="1"/>
</dbReference>
<dbReference type="InParanoid" id="A0A2P6NRY2"/>
<dbReference type="PANTHER" id="PTHR12864">
    <property type="entry name" value="RAN BINDING PROTEIN 9-RELATED"/>
    <property type="match status" value="1"/>
</dbReference>
<accession>A0A2P6NRY2</accession>
<dbReference type="Pfam" id="PF00622">
    <property type="entry name" value="SPRY"/>
    <property type="match status" value="1"/>
</dbReference>
<evidence type="ECO:0000259" key="3">
    <source>
        <dbReference type="PROSITE" id="PS50188"/>
    </source>
</evidence>
<gene>
    <name evidence="4" type="ORF">PROFUN_02878</name>
</gene>
<dbReference type="InterPro" id="IPR050618">
    <property type="entry name" value="Ubq-SigPath_Reg"/>
</dbReference>
<dbReference type="Gene3D" id="2.60.120.920">
    <property type="match status" value="1"/>
</dbReference>
<evidence type="ECO:0000313" key="5">
    <source>
        <dbReference type="Proteomes" id="UP000241769"/>
    </source>
</evidence>
<evidence type="ECO:0000313" key="4">
    <source>
        <dbReference type="EMBL" id="PRP86729.1"/>
    </source>
</evidence>